<accession>A0A6G1GQT5</accession>
<dbReference type="Proteomes" id="UP000800041">
    <property type="component" value="Unassembled WGS sequence"/>
</dbReference>
<gene>
    <name evidence="2" type="ORF">K402DRAFT_424106</name>
</gene>
<protein>
    <submittedName>
        <fullName evidence="2">Uncharacterized protein</fullName>
    </submittedName>
</protein>
<proteinExistence type="predicted"/>
<evidence type="ECO:0000313" key="2">
    <source>
        <dbReference type="EMBL" id="KAF1983098.1"/>
    </source>
</evidence>
<feature type="region of interest" description="Disordered" evidence="1">
    <location>
        <begin position="1"/>
        <end position="180"/>
    </location>
</feature>
<dbReference type="AlphaFoldDB" id="A0A6G1GQT5"/>
<feature type="compositionally biased region" description="Basic and acidic residues" evidence="1">
    <location>
        <begin position="164"/>
        <end position="180"/>
    </location>
</feature>
<name>A0A6G1GQT5_9PEZI</name>
<dbReference type="EMBL" id="ML977178">
    <property type="protein sequence ID" value="KAF1983098.1"/>
    <property type="molecule type" value="Genomic_DNA"/>
</dbReference>
<sequence length="180" mass="18357">MAPLSEAIPGSHHHDSYKDTTYSSTDHDDYAHAGSGTVGGAGFGNKSAPDSADLSEQHSNTRFGTHHTADPYSGGHETYGSGATGGAGFGNKSAPDAGDLTEEISNTKFAEAGKNDKPYSGHMAHGSGSTGGAGFGNKTSDGFGGDSVTGKMMEKVGGMMKNEGMVEKGHQKRVDAGLEE</sequence>
<evidence type="ECO:0000313" key="3">
    <source>
        <dbReference type="Proteomes" id="UP000800041"/>
    </source>
</evidence>
<reference evidence="2" key="1">
    <citation type="journal article" date="2020" name="Stud. Mycol.">
        <title>101 Dothideomycetes genomes: a test case for predicting lifestyles and emergence of pathogens.</title>
        <authorList>
            <person name="Haridas S."/>
            <person name="Albert R."/>
            <person name="Binder M."/>
            <person name="Bloem J."/>
            <person name="Labutti K."/>
            <person name="Salamov A."/>
            <person name="Andreopoulos B."/>
            <person name="Baker S."/>
            <person name="Barry K."/>
            <person name="Bills G."/>
            <person name="Bluhm B."/>
            <person name="Cannon C."/>
            <person name="Castanera R."/>
            <person name="Culley D."/>
            <person name="Daum C."/>
            <person name="Ezra D."/>
            <person name="Gonzalez J."/>
            <person name="Henrissat B."/>
            <person name="Kuo A."/>
            <person name="Liang C."/>
            <person name="Lipzen A."/>
            <person name="Lutzoni F."/>
            <person name="Magnuson J."/>
            <person name="Mondo S."/>
            <person name="Nolan M."/>
            <person name="Ohm R."/>
            <person name="Pangilinan J."/>
            <person name="Park H.-J."/>
            <person name="Ramirez L."/>
            <person name="Alfaro M."/>
            <person name="Sun H."/>
            <person name="Tritt A."/>
            <person name="Yoshinaga Y."/>
            <person name="Zwiers L.-H."/>
            <person name="Turgeon B."/>
            <person name="Goodwin S."/>
            <person name="Spatafora J."/>
            <person name="Crous P."/>
            <person name="Grigoriev I."/>
        </authorList>
    </citation>
    <scope>NUCLEOTIDE SEQUENCE</scope>
    <source>
        <strain evidence="2">CBS 113979</strain>
    </source>
</reference>
<evidence type="ECO:0000256" key="1">
    <source>
        <dbReference type="SAM" id="MobiDB-lite"/>
    </source>
</evidence>
<organism evidence="2 3">
    <name type="scientific">Aulographum hederae CBS 113979</name>
    <dbReference type="NCBI Taxonomy" id="1176131"/>
    <lineage>
        <taxon>Eukaryota</taxon>
        <taxon>Fungi</taxon>
        <taxon>Dikarya</taxon>
        <taxon>Ascomycota</taxon>
        <taxon>Pezizomycotina</taxon>
        <taxon>Dothideomycetes</taxon>
        <taxon>Pleosporomycetidae</taxon>
        <taxon>Aulographales</taxon>
        <taxon>Aulographaceae</taxon>
    </lineage>
</organism>
<dbReference type="OrthoDB" id="203279at2759"/>
<keyword evidence="3" id="KW-1185">Reference proteome</keyword>